<dbReference type="KEGG" id="arue:QQX03_03335"/>
<organism evidence="1 2">
    <name type="scientific">Altererythrobacter rubellus</name>
    <dbReference type="NCBI Taxonomy" id="2173831"/>
    <lineage>
        <taxon>Bacteria</taxon>
        <taxon>Pseudomonadati</taxon>
        <taxon>Pseudomonadota</taxon>
        <taxon>Alphaproteobacteria</taxon>
        <taxon>Sphingomonadales</taxon>
        <taxon>Erythrobacteraceae</taxon>
        <taxon>Altererythrobacter</taxon>
    </lineage>
</organism>
<accession>A0A9Y2B8S1</accession>
<protein>
    <submittedName>
        <fullName evidence="1">Uncharacterized protein</fullName>
    </submittedName>
</protein>
<proteinExistence type="predicted"/>
<dbReference type="AlphaFoldDB" id="A0A9Y2B8S1"/>
<gene>
    <name evidence="1" type="ORF">QQX03_03335</name>
</gene>
<reference evidence="1 2" key="1">
    <citation type="submission" date="2023-06" db="EMBL/GenBank/DDBJ databases">
        <title>Altererythrobacter rubellus NBRC 112769 genome.</title>
        <authorList>
            <person name="Zhang K."/>
        </authorList>
    </citation>
    <scope>NUCLEOTIDE SEQUENCE [LARGE SCALE GENOMIC DNA]</scope>
    <source>
        <strain evidence="1 2">NBRC 112769</strain>
    </source>
</reference>
<sequence>MKDRHGGETRGAAGWIARLHVPATVNDLSPIAQRFIFRLRVVAVYRKAGRDPVAELTSRVGSITVAVKSLQLFESMAHVWPEPVHVQR</sequence>
<evidence type="ECO:0000313" key="1">
    <source>
        <dbReference type="EMBL" id="WIW96153.1"/>
    </source>
</evidence>
<dbReference type="RefSeq" id="WP_285976462.1">
    <property type="nucleotide sequence ID" value="NZ_CP127221.1"/>
</dbReference>
<evidence type="ECO:0000313" key="2">
    <source>
        <dbReference type="Proteomes" id="UP001231445"/>
    </source>
</evidence>
<name>A0A9Y2B8S1_9SPHN</name>
<dbReference type="Proteomes" id="UP001231445">
    <property type="component" value="Chromosome"/>
</dbReference>
<keyword evidence="2" id="KW-1185">Reference proteome</keyword>
<dbReference type="EMBL" id="CP127221">
    <property type="protein sequence ID" value="WIW96153.1"/>
    <property type="molecule type" value="Genomic_DNA"/>
</dbReference>